<dbReference type="InterPro" id="IPR001638">
    <property type="entry name" value="Solute-binding_3/MltF_N"/>
</dbReference>
<evidence type="ECO:0000256" key="4">
    <source>
        <dbReference type="SAM" id="SignalP"/>
    </source>
</evidence>
<feature type="signal peptide" evidence="4">
    <location>
        <begin position="1"/>
        <end position="20"/>
    </location>
</feature>
<protein>
    <submittedName>
        <fullName evidence="6">Amino acid ABC transporter substrate-binding protein</fullName>
    </submittedName>
</protein>
<keyword evidence="2" id="KW-0813">Transport</keyword>
<feature type="chain" id="PRO_5038108716" evidence="4">
    <location>
        <begin position="21"/>
        <end position="340"/>
    </location>
</feature>
<name>A0A940S0R9_9RHOB</name>
<dbReference type="SMART" id="SM00062">
    <property type="entry name" value="PBPb"/>
    <property type="match status" value="1"/>
</dbReference>
<comment type="similarity">
    <text evidence="1">Belongs to the bacterial solute-binding protein 3 family.</text>
</comment>
<comment type="caution">
    <text evidence="6">The sequence shown here is derived from an EMBL/GenBank/DDBJ whole genome shotgun (WGS) entry which is preliminary data.</text>
</comment>
<proteinExistence type="inferred from homology"/>
<gene>
    <name evidence="6" type="ORF">J5474_07385</name>
</gene>
<feature type="domain" description="Solute-binding protein family 3/N-terminal" evidence="5">
    <location>
        <begin position="34"/>
        <end position="263"/>
    </location>
</feature>
<organism evidence="6 7">
    <name type="scientific">Sagittula salina</name>
    <dbReference type="NCBI Taxonomy" id="2820268"/>
    <lineage>
        <taxon>Bacteria</taxon>
        <taxon>Pseudomonadati</taxon>
        <taxon>Pseudomonadota</taxon>
        <taxon>Alphaproteobacteria</taxon>
        <taxon>Rhodobacterales</taxon>
        <taxon>Roseobacteraceae</taxon>
        <taxon>Sagittula</taxon>
    </lineage>
</organism>
<dbReference type="GO" id="GO:0006865">
    <property type="term" value="P:amino acid transport"/>
    <property type="evidence" value="ECO:0007669"/>
    <property type="project" value="TreeGrafter"/>
</dbReference>
<dbReference type="EMBL" id="JAGISH010000003">
    <property type="protein sequence ID" value="MBP0482312.1"/>
    <property type="molecule type" value="Genomic_DNA"/>
</dbReference>
<dbReference type="PANTHER" id="PTHR30085:SF7">
    <property type="entry name" value="AMINO-ACID ABC TRANSPORTER-BINDING PROTEIN YHDW-RELATED"/>
    <property type="match status" value="1"/>
</dbReference>
<evidence type="ECO:0000259" key="5">
    <source>
        <dbReference type="SMART" id="SM00062"/>
    </source>
</evidence>
<evidence type="ECO:0000313" key="6">
    <source>
        <dbReference type="EMBL" id="MBP0482312.1"/>
    </source>
</evidence>
<evidence type="ECO:0000256" key="1">
    <source>
        <dbReference type="ARBA" id="ARBA00010333"/>
    </source>
</evidence>
<dbReference type="Gene3D" id="3.40.190.10">
    <property type="entry name" value="Periplasmic binding protein-like II"/>
    <property type="match status" value="2"/>
</dbReference>
<dbReference type="Pfam" id="PF00497">
    <property type="entry name" value="SBP_bac_3"/>
    <property type="match status" value="1"/>
</dbReference>
<reference evidence="6" key="1">
    <citation type="submission" date="2021-03" db="EMBL/GenBank/DDBJ databases">
        <title>Sagittula salina sp. nov. strain M10.9X isolated from the marine waste.</title>
        <authorList>
            <person name="Satari L."/>
            <person name="Molina-Menor E."/>
            <person name="Vidal-Verdu A."/>
            <person name="Pascual J."/>
            <person name="Pereto J."/>
            <person name="Porcar M."/>
        </authorList>
    </citation>
    <scope>NUCLEOTIDE SEQUENCE</scope>
    <source>
        <strain evidence="6">M10.9X</strain>
    </source>
</reference>
<dbReference type="RefSeq" id="WP_209360165.1">
    <property type="nucleotide sequence ID" value="NZ_JAGISH010000003.1"/>
</dbReference>
<sequence>MSKTLCASVMTGLMLLAATAASSGTLDEVKTRGKLNCGVNSGLIGFAYKDVNEVWQGFDVGICRAVAAAVLNDPMAVDFIETSAATRYRVLNAGEADLLVRNTTWSFLTDVDLKVDFAGINYYDGQGFMVPKALGLSSARELNGRRICVQADTTSAQNVAEYFKRYEMTYEAIPVDGTEEAQAFYLEGSCEVLSSDASQLAAIRATFGTPSEHVLLEDIISKEPLGPVVRHGDNDWADLVRWVLNALIIAEELGVNSANVDELKAQGTNTPEVNRLLGLEGHMGEILGLDPDWAVRALKAGGNYGELFARNIGETTPIGLSRGLNLQWTEGGLLYSPPFR</sequence>
<dbReference type="AlphaFoldDB" id="A0A940S0R9"/>
<evidence type="ECO:0000256" key="2">
    <source>
        <dbReference type="ARBA" id="ARBA00022448"/>
    </source>
</evidence>
<dbReference type="SUPFAM" id="SSF53850">
    <property type="entry name" value="Periplasmic binding protein-like II"/>
    <property type="match status" value="1"/>
</dbReference>
<dbReference type="CDD" id="cd13692">
    <property type="entry name" value="PBP2_BztA"/>
    <property type="match status" value="1"/>
</dbReference>
<accession>A0A940S0R9</accession>
<dbReference type="PANTHER" id="PTHR30085">
    <property type="entry name" value="AMINO ACID ABC TRANSPORTER PERMEASE"/>
    <property type="match status" value="1"/>
</dbReference>
<keyword evidence="7" id="KW-1185">Reference proteome</keyword>
<evidence type="ECO:0000256" key="3">
    <source>
        <dbReference type="ARBA" id="ARBA00022729"/>
    </source>
</evidence>
<dbReference type="InterPro" id="IPR051455">
    <property type="entry name" value="Bact_solute-bind_prot3"/>
</dbReference>
<dbReference type="Proteomes" id="UP000675940">
    <property type="component" value="Unassembled WGS sequence"/>
</dbReference>
<evidence type="ECO:0000313" key="7">
    <source>
        <dbReference type="Proteomes" id="UP000675940"/>
    </source>
</evidence>
<keyword evidence="3 4" id="KW-0732">Signal</keyword>